<comment type="similarity">
    <text evidence="1">Belongs to the LDH2/MDH2 oxidoreductase family.</text>
</comment>
<dbReference type="Pfam" id="PF02615">
    <property type="entry name" value="Ldh_2"/>
    <property type="match status" value="1"/>
</dbReference>
<dbReference type="SUPFAM" id="SSF89733">
    <property type="entry name" value="L-sulfolactate dehydrogenase-like"/>
    <property type="match status" value="1"/>
</dbReference>
<dbReference type="InterPro" id="IPR053453">
    <property type="entry name" value="LDH2/MDH2_Oxidoreductase"/>
</dbReference>
<dbReference type="AlphaFoldDB" id="A0A0U3EA38"/>
<evidence type="ECO:0000313" key="3">
    <source>
        <dbReference type="EMBL" id="ALT69808.1"/>
    </source>
</evidence>
<dbReference type="NCBIfam" id="NF040650">
    <property type="entry name" value="sulfolac_dhydr"/>
    <property type="match status" value="1"/>
</dbReference>
<dbReference type="InterPro" id="IPR043143">
    <property type="entry name" value="Mal/L-sulf/L-lact_DH-like_NADP"/>
</dbReference>
<dbReference type="Gene3D" id="3.30.1370.60">
    <property type="entry name" value="Hypothetical oxidoreductase yiak, domain 2"/>
    <property type="match status" value="1"/>
</dbReference>
<reference evidence="3 4" key="1">
    <citation type="submission" date="2015-04" db="EMBL/GenBank/DDBJ databases">
        <title>The complete genome sequence of the rumen methanogen Methanobrevibacter millerae SM9.</title>
        <authorList>
            <person name="Leahy S.C."/>
            <person name="Kelly W.J."/>
            <person name="Pacheco D.M."/>
            <person name="Li D."/>
            <person name="Altermann E."/>
            <person name="Attwood G.T."/>
        </authorList>
    </citation>
    <scope>NUCLEOTIDE SEQUENCE [LARGE SCALE GENOMIC DNA]</scope>
    <source>
        <strain evidence="3 4">SM9</strain>
    </source>
</reference>
<dbReference type="RefSeq" id="WP_058740022.1">
    <property type="nucleotide sequence ID" value="NZ_CP011266.1"/>
</dbReference>
<dbReference type="InterPro" id="IPR036111">
    <property type="entry name" value="Mal/L-sulfo/L-lacto_DH-like_sf"/>
</dbReference>
<gene>
    <name evidence="3" type="primary">comC</name>
    <name evidence="3" type="ORF">sm9_2052</name>
</gene>
<dbReference type="PATRIC" id="fig|230361.4.peg.2123"/>
<name>A0A0U3EA38_9EURY</name>
<dbReference type="PANTHER" id="PTHR11091:SF0">
    <property type="entry name" value="MALATE DEHYDROGENASE"/>
    <property type="match status" value="1"/>
</dbReference>
<keyword evidence="4" id="KW-1185">Reference proteome</keyword>
<evidence type="ECO:0000313" key="4">
    <source>
        <dbReference type="Proteomes" id="UP000067738"/>
    </source>
</evidence>
<dbReference type="InterPro" id="IPR003767">
    <property type="entry name" value="Malate/L-lactate_DH-like"/>
</dbReference>
<organism evidence="3 4">
    <name type="scientific">Methanobrevibacter millerae</name>
    <dbReference type="NCBI Taxonomy" id="230361"/>
    <lineage>
        <taxon>Archaea</taxon>
        <taxon>Methanobacteriati</taxon>
        <taxon>Methanobacteriota</taxon>
        <taxon>Methanomada group</taxon>
        <taxon>Methanobacteria</taxon>
        <taxon>Methanobacteriales</taxon>
        <taxon>Methanobacteriaceae</taxon>
        <taxon>Methanobrevibacter</taxon>
    </lineage>
</organism>
<dbReference type="PANTHER" id="PTHR11091">
    <property type="entry name" value="OXIDOREDUCTASE-RELATED"/>
    <property type="match status" value="1"/>
</dbReference>
<dbReference type="InterPro" id="IPR043144">
    <property type="entry name" value="Mal/L-sulf/L-lact_DH-like_ah"/>
</dbReference>
<keyword evidence="2" id="KW-0560">Oxidoreductase</keyword>
<dbReference type="GeneID" id="26737005"/>
<dbReference type="OrthoDB" id="40552at2157"/>
<protein>
    <submittedName>
        <fullName evidence="3">L-sulfolactate dehydrogenase ComC</fullName>
    </submittedName>
</protein>
<sequence length="343" mass="36321">MKIMKDNEIALVKEILKKLGASEEDCELVAEATIDADLKGFTSHGLGRFPQYLISIEAGTINLEDNITIEKETPAIALINGNSGFGQAVSYKAMQIAIKKAKEVGIGCVGVHNTNHFGVTGFYSDLALRENVIGMVIANTDPAIAPLGGKEALIGTNPIAIGIPSETYITVDMATSVTARGKIIESRRKGLDLPEGWALDKDGNPTTDPEAALDGGSILPFGGFKGYALALMVEILTGPLVQAGYGTGVTGTASPTKDCTKGDLYIAIDPSKFGDFGDFVANTEDFVSQVRATGETVAIPGDLEVKRIAEAEENGIEIDAKLYEQLKGICDDLDIDIDSYLED</sequence>
<proteinExistence type="inferred from homology"/>
<dbReference type="Proteomes" id="UP000067738">
    <property type="component" value="Chromosome"/>
</dbReference>
<evidence type="ECO:0000256" key="2">
    <source>
        <dbReference type="ARBA" id="ARBA00023002"/>
    </source>
</evidence>
<dbReference type="Gene3D" id="1.10.1530.10">
    <property type="match status" value="2"/>
</dbReference>
<dbReference type="EMBL" id="CP011266">
    <property type="protein sequence ID" value="ALT69808.1"/>
    <property type="molecule type" value="Genomic_DNA"/>
</dbReference>
<dbReference type="GO" id="GO:0016491">
    <property type="term" value="F:oxidoreductase activity"/>
    <property type="evidence" value="ECO:0007669"/>
    <property type="project" value="UniProtKB-KW"/>
</dbReference>
<evidence type="ECO:0000256" key="1">
    <source>
        <dbReference type="ARBA" id="ARBA00006056"/>
    </source>
</evidence>
<dbReference type="KEGG" id="mmil:sm9_2052"/>
<accession>A0A0U3EA38</accession>